<reference evidence="1 2" key="1">
    <citation type="submission" date="2014-07" db="EMBL/GenBank/DDBJ databases">
        <title>Draft genome sequence of Thalassospira xianhensis P-4 (MCCC 1A02616).</title>
        <authorList>
            <person name="Lai Q."/>
            <person name="Shao Z."/>
        </authorList>
    </citation>
    <scope>NUCLEOTIDE SEQUENCE [LARGE SCALE GENOMIC DNA]</scope>
    <source>
        <strain evidence="1 2">MCCC 1A02616</strain>
    </source>
</reference>
<gene>
    <name evidence="1" type="ORF">TH5_01560</name>
</gene>
<sequence length="145" mass="16775">MWNWESETAEELKKSAGFWANQFSPGDDGYAELDHLEFSFNRLYDLSKFGSVEDWSEWFREEREMWAEEGRPDYYDDIVENEIVEPVVIVEIGEKSYIWDGNHRIGGSLSINRATIPAIVGTVKPEYRNLYEVGASIVAAELTLR</sequence>
<accession>A0A367UHV8</accession>
<name>A0A367UHV8_9PROT</name>
<keyword evidence="2" id="KW-1185">Reference proteome</keyword>
<dbReference type="Proteomes" id="UP000252419">
    <property type="component" value="Unassembled WGS sequence"/>
</dbReference>
<dbReference type="EMBL" id="JPWA01000001">
    <property type="protein sequence ID" value="RCK07759.1"/>
    <property type="molecule type" value="Genomic_DNA"/>
</dbReference>
<comment type="caution">
    <text evidence="1">The sequence shown here is derived from an EMBL/GenBank/DDBJ whole genome shotgun (WGS) entry which is preliminary data.</text>
</comment>
<organism evidence="1 2">
    <name type="scientific">Thalassospira xianhensis MCCC 1A02616</name>
    <dbReference type="NCBI Taxonomy" id="1177929"/>
    <lineage>
        <taxon>Bacteria</taxon>
        <taxon>Pseudomonadati</taxon>
        <taxon>Pseudomonadota</taxon>
        <taxon>Alphaproteobacteria</taxon>
        <taxon>Rhodospirillales</taxon>
        <taxon>Thalassospiraceae</taxon>
        <taxon>Thalassospira</taxon>
    </lineage>
</organism>
<dbReference type="InterPro" id="IPR036086">
    <property type="entry name" value="ParB/Sulfiredoxin_sf"/>
</dbReference>
<protein>
    <recommendedName>
        <fullName evidence="3">ParB/Sulfiredoxin domain-containing protein</fullName>
    </recommendedName>
</protein>
<evidence type="ECO:0000313" key="1">
    <source>
        <dbReference type="EMBL" id="RCK07759.1"/>
    </source>
</evidence>
<evidence type="ECO:0008006" key="3">
    <source>
        <dbReference type="Google" id="ProtNLM"/>
    </source>
</evidence>
<dbReference type="RefSeq" id="WP_114120334.1">
    <property type="nucleotide sequence ID" value="NZ_JPWA01000001.1"/>
</dbReference>
<dbReference type="SUPFAM" id="SSF110849">
    <property type="entry name" value="ParB/Sulfiredoxin"/>
    <property type="match status" value="1"/>
</dbReference>
<evidence type="ECO:0000313" key="2">
    <source>
        <dbReference type="Proteomes" id="UP000252419"/>
    </source>
</evidence>
<dbReference type="AlphaFoldDB" id="A0A367UHV8"/>
<proteinExistence type="predicted"/>